<keyword evidence="1 4" id="KW-0349">Heme</keyword>
<dbReference type="AlphaFoldDB" id="A0A7S8EAE4"/>
<dbReference type="PANTHER" id="PTHR47197">
    <property type="entry name" value="PROTEIN NIRF"/>
    <property type="match status" value="1"/>
</dbReference>
<evidence type="ECO:0000313" key="6">
    <source>
        <dbReference type="EMBL" id="QPC83316.1"/>
    </source>
</evidence>
<evidence type="ECO:0000256" key="2">
    <source>
        <dbReference type="ARBA" id="ARBA00022723"/>
    </source>
</evidence>
<organism evidence="6 7">
    <name type="scientific">Phototrophicus methaneseepsis</name>
    <dbReference type="NCBI Taxonomy" id="2710758"/>
    <lineage>
        <taxon>Bacteria</taxon>
        <taxon>Bacillati</taxon>
        <taxon>Chloroflexota</taxon>
        <taxon>Candidatus Thermofontia</taxon>
        <taxon>Phototrophicales</taxon>
        <taxon>Phototrophicaceae</taxon>
        <taxon>Phototrophicus</taxon>
    </lineage>
</organism>
<dbReference type="InterPro" id="IPR004852">
    <property type="entry name" value="Di-haem_cyt_c_peroxidsae"/>
</dbReference>
<reference evidence="6 7" key="1">
    <citation type="submission" date="2020-02" db="EMBL/GenBank/DDBJ databases">
        <authorList>
            <person name="Zheng R.K."/>
            <person name="Sun C.M."/>
        </authorList>
    </citation>
    <scope>NUCLEOTIDE SEQUENCE [LARGE SCALE GENOMIC DNA]</scope>
    <source>
        <strain evidence="7">rifampicinis</strain>
    </source>
</reference>
<dbReference type="PROSITE" id="PS51007">
    <property type="entry name" value="CYTC"/>
    <property type="match status" value="1"/>
</dbReference>
<evidence type="ECO:0000256" key="4">
    <source>
        <dbReference type="PROSITE-ProRule" id="PRU00433"/>
    </source>
</evidence>
<accession>A0A7S8EAE4</accession>
<dbReference type="Gene3D" id="2.130.10.10">
    <property type="entry name" value="YVTN repeat-like/Quinoprotein amine dehydrogenase"/>
    <property type="match status" value="2"/>
</dbReference>
<sequence length="635" mass="67984">MKQLLYGWTAIVLVMGALLLYTTGIFAEDTASRTASQTAFPTYEGIHEFAPTATREITPVPLALTPISTPQPLPGLPALTNSQSSKMLAITGETLITVNPDSDSVTLVNLGDKTIMTEISVGDDPRSVAITPDGTTALVALRGDNAVAIVDLAAQSLDRIVSVGHMPYGVVTDGRRVFVSCFGDDTIVVFDLQTDEELYRLAVPDAPAAMVLGEDWLLSTHFYSGLVTVINVSRTPVVVGSANVEPDGELAGAIVLSPDGERAYIPQQRTGLSLISLQYMQDWFPVVSVLDMATMTGDRDARMTISMIDSETANMPFDAAFDDRGETLYVVLAGNDAIVAIDLENESVLARVPVGANPRGITIDGAYVYVLNTLDGTLSVIDTASLQVVDTLTVTQIPMDPILLQGKILFHRADAPIMSDGAISCATCHFDGGNDGRTWINFRSGPRNTPSLGNLSQTAPFHWAGDMPQLQDSIEDTIRHVMLGDGLINDGEAFDATIEQDDAGRSADLDALVAYVESLEPWPSPYLADDGTLSDAAQRGMQMFISGSPGCGCHVPPLYTDLQLHNLTGAAFSLEVFEDFDTPTLRGLWASAPYMHDGVAQTLEEVLTRTDPVHSVADNLTEQELADLVAFLLSL</sequence>
<name>A0A7S8EAE4_9CHLR</name>
<evidence type="ECO:0000256" key="3">
    <source>
        <dbReference type="ARBA" id="ARBA00023004"/>
    </source>
</evidence>
<dbReference type="Pfam" id="PF21419">
    <property type="entry name" value="RoxA-like_Cyt-c"/>
    <property type="match status" value="1"/>
</dbReference>
<feature type="domain" description="Cytochrome c" evidence="5">
    <location>
        <begin position="401"/>
        <end position="520"/>
    </location>
</feature>
<dbReference type="GO" id="GO:0046872">
    <property type="term" value="F:metal ion binding"/>
    <property type="evidence" value="ECO:0007669"/>
    <property type="project" value="UniProtKB-KW"/>
</dbReference>
<evidence type="ECO:0000259" key="5">
    <source>
        <dbReference type="PROSITE" id="PS51007"/>
    </source>
</evidence>
<dbReference type="GO" id="GO:0020037">
    <property type="term" value="F:heme binding"/>
    <property type="evidence" value="ECO:0007669"/>
    <property type="project" value="InterPro"/>
</dbReference>
<dbReference type="KEGG" id="pmet:G4Y79_02760"/>
<dbReference type="EMBL" id="CP062983">
    <property type="protein sequence ID" value="QPC83316.1"/>
    <property type="molecule type" value="Genomic_DNA"/>
</dbReference>
<dbReference type="NCBIfam" id="TIGR02276">
    <property type="entry name" value="beta_rpt_yvtn"/>
    <property type="match status" value="2"/>
</dbReference>
<dbReference type="Pfam" id="PF03150">
    <property type="entry name" value="CCP_MauG"/>
    <property type="match status" value="1"/>
</dbReference>
<proteinExistence type="predicted"/>
<dbReference type="RefSeq" id="WP_195171383.1">
    <property type="nucleotide sequence ID" value="NZ_CP062983.1"/>
</dbReference>
<keyword evidence="2 4" id="KW-0479">Metal-binding</keyword>
<dbReference type="InterPro" id="IPR051200">
    <property type="entry name" value="Host-pathogen_enzymatic-act"/>
</dbReference>
<dbReference type="Proteomes" id="UP000594468">
    <property type="component" value="Chromosome"/>
</dbReference>
<dbReference type="GO" id="GO:0009055">
    <property type="term" value="F:electron transfer activity"/>
    <property type="evidence" value="ECO:0007669"/>
    <property type="project" value="InterPro"/>
</dbReference>
<gene>
    <name evidence="6" type="ORF">G4Y79_02760</name>
</gene>
<evidence type="ECO:0000313" key="7">
    <source>
        <dbReference type="Proteomes" id="UP000594468"/>
    </source>
</evidence>
<dbReference type="InterPro" id="IPR011964">
    <property type="entry name" value="YVTN_b-propeller_repeat"/>
</dbReference>
<dbReference type="InterPro" id="IPR015943">
    <property type="entry name" value="WD40/YVTN_repeat-like_dom_sf"/>
</dbReference>
<keyword evidence="3 4" id="KW-0408">Iron</keyword>
<dbReference type="InterPro" id="IPR011045">
    <property type="entry name" value="N2O_reductase_N"/>
</dbReference>
<dbReference type="InterPro" id="IPR009056">
    <property type="entry name" value="Cyt_c-like_dom"/>
</dbReference>
<dbReference type="Gene3D" id="1.10.760.10">
    <property type="entry name" value="Cytochrome c-like domain"/>
    <property type="match status" value="2"/>
</dbReference>
<dbReference type="InterPro" id="IPR036909">
    <property type="entry name" value="Cyt_c-like_dom_sf"/>
</dbReference>
<evidence type="ECO:0000256" key="1">
    <source>
        <dbReference type="ARBA" id="ARBA00022617"/>
    </source>
</evidence>
<dbReference type="SUPFAM" id="SSF50974">
    <property type="entry name" value="Nitrous oxide reductase, N-terminal domain"/>
    <property type="match status" value="1"/>
</dbReference>
<protein>
    <recommendedName>
        <fullName evidence="5">Cytochrome c domain-containing protein</fullName>
    </recommendedName>
</protein>
<dbReference type="PANTHER" id="PTHR47197:SF3">
    <property type="entry name" value="DIHYDRO-HEME D1 DEHYDROGENASE"/>
    <property type="match status" value="1"/>
</dbReference>
<dbReference type="GO" id="GO:0016491">
    <property type="term" value="F:oxidoreductase activity"/>
    <property type="evidence" value="ECO:0007669"/>
    <property type="project" value="InterPro"/>
</dbReference>
<keyword evidence="7" id="KW-1185">Reference proteome</keyword>
<dbReference type="SUPFAM" id="SSF46626">
    <property type="entry name" value="Cytochrome c"/>
    <property type="match status" value="2"/>
</dbReference>